<proteinExistence type="predicted"/>
<sequence>MRLQSKALLISSSLILVNLSGCSTISGLFGGGDENYRDTQGQIVENLEMPPNLFSPAKEQSKMSMALAKAERNAEIMQAQANKIPSYAAQGISIGSNLSERWLQIDSMEADKAWDALLHFFESQGFDIAEQRKDIGVIKTTYKKRAEIVPKSEFGPITRMLNAWRPEVADGALDKFIARMEAENGQVRIYINHHMMFTNAAKQVTGSEDEASTDTYRVLPYSPVMEAEELYQAMVFFGSSKEQAMSQIESTENMVEIEGGHEFDGLILLAGMEQSWNYLQSTVYRADWTIEKLDTNKKTLWVNVPETLRESEGLLSKLAFWKSSSKKALPKQLLLRLNDYKDDAQKTLLEVDVPEGVTPLTVEQRRYVFESLGLLGKR</sequence>
<reference evidence="1 2" key="1">
    <citation type="submission" date="2020-11" db="EMBL/GenBank/DDBJ databases">
        <title>Sulfur oxidizing isolate from Hospital Hole Sinkhole.</title>
        <authorList>
            <person name="Scott K.M."/>
        </authorList>
    </citation>
    <scope>NUCLEOTIDE SEQUENCE [LARGE SCALE GENOMIC DNA]</scope>
    <source>
        <strain evidence="1 2">HH1</strain>
    </source>
</reference>
<comment type="caution">
    <text evidence="1">The sequence shown here is derived from an EMBL/GenBank/DDBJ whole genome shotgun (WGS) entry which is preliminary data.</text>
</comment>
<evidence type="ECO:0000313" key="1">
    <source>
        <dbReference type="EMBL" id="MBF6058289.1"/>
    </source>
</evidence>
<accession>A0ABS0BZ76</accession>
<dbReference type="EMBL" id="JACBGI020000014">
    <property type="protein sequence ID" value="MBF6058289.1"/>
    <property type="molecule type" value="Genomic_DNA"/>
</dbReference>
<gene>
    <name evidence="1" type="primary">bamC</name>
    <name evidence="1" type="ORF">H8792_008035</name>
</gene>
<protein>
    <submittedName>
        <fullName evidence="1">Outer membrane protein assembly factor BamC</fullName>
    </submittedName>
</protein>
<keyword evidence="2" id="KW-1185">Reference proteome</keyword>
<name>A0ABS0BZ76_9GAMM</name>
<dbReference type="Proteomes" id="UP001193680">
    <property type="component" value="Unassembled WGS sequence"/>
</dbReference>
<evidence type="ECO:0000313" key="2">
    <source>
        <dbReference type="Proteomes" id="UP001193680"/>
    </source>
</evidence>
<dbReference type="RefSeq" id="WP_185978432.1">
    <property type="nucleotide sequence ID" value="NZ_JACBGI020000014.1"/>
</dbReference>
<organism evidence="1 2">
    <name type="scientific">Thiomicrorhabdus heinhorstiae</name>
    <dbReference type="NCBI Taxonomy" id="2748010"/>
    <lineage>
        <taxon>Bacteria</taxon>
        <taxon>Pseudomonadati</taxon>
        <taxon>Pseudomonadota</taxon>
        <taxon>Gammaproteobacteria</taxon>
        <taxon>Thiotrichales</taxon>
        <taxon>Piscirickettsiaceae</taxon>
        <taxon>Thiomicrorhabdus</taxon>
    </lineage>
</organism>